<evidence type="ECO:0000313" key="2">
    <source>
        <dbReference type="EMBL" id="GGZ53243.1"/>
    </source>
</evidence>
<accession>A0ABQ3BSS3</accession>
<gene>
    <name evidence="2" type="ORF">GCM10010328_30070</name>
</gene>
<dbReference type="EMBL" id="BMUW01000004">
    <property type="protein sequence ID" value="GGZ53243.1"/>
    <property type="molecule type" value="Genomic_DNA"/>
</dbReference>
<comment type="caution">
    <text evidence="2">The sequence shown here is derived from an EMBL/GenBank/DDBJ whole genome shotgun (WGS) entry which is preliminary data.</text>
</comment>
<evidence type="ECO:0000313" key="3">
    <source>
        <dbReference type="Proteomes" id="UP000624183"/>
    </source>
</evidence>
<feature type="region of interest" description="Disordered" evidence="1">
    <location>
        <begin position="36"/>
        <end position="75"/>
    </location>
</feature>
<reference evidence="3" key="1">
    <citation type="journal article" date="2019" name="Int. J. Syst. Evol. Microbiol.">
        <title>The Global Catalogue of Microorganisms (GCM) 10K type strain sequencing project: providing services to taxonomists for standard genome sequencing and annotation.</title>
        <authorList>
            <consortium name="The Broad Institute Genomics Platform"/>
            <consortium name="The Broad Institute Genome Sequencing Center for Infectious Disease"/>
            <person name="Wu L."/>
            <person name="Ma J."/>
        </authorList>
    </citation>
    <scope>NUCLEOTIDE SEQUENCE [LARGE SCALE GENOMIC DNA]</scope>
    <source>
        <strain evidence="3">JCM 4602</strain>
    </source>
</reference>
<proteinExistence type="predicted"/>
<sequence length="156" mass="16528">MARVQILTAIGGLGFSWQPGQVIDLPDEQAALWADGVRAKRVDDRTPPPPGGVQGDDTSKPQEPDDPFDPDSHSNREVLNYLVDVGEEEALRVLDKEAAGQDRAGIAKNREAVLTQARANDTAAAEAEEATTDDVIAELAADSSRGGGRGDAPETR</sequence>
<feature type="compositionally biased region" description="Basic and acidic residues" evidence="1">
    <location>
        <begin position="37"/>
        <end position="46"/>
    </location>
</feature>
<evidence type="ECO:0000256" key="1">
    <source>
        <dbReference type="SAM" id="MobiDB-lite"/>
    </source>
</evidence>
<name>A0ABQ3BSS3_9ACTN</name>
<organism evidence="2 3">
    <name type="scientific">Streptomyces rubiginosohelvolus</name>
    <dbReference type="NCBI Taxonomy" id="67362"/>
    <lineage>
        <taxon>Bacteria</taxon>
        <taxon>Bacillati</taxon>
        <taxon>Actinomycetota</taxon>
        <taxon>Actinomycetes</taxon>
        <taxon>Kitasatosporales</taxon>
        <taxon>Streptomycetaceae</taxon>
        <taxon>Streptomyces</taxon>
    </lineage>
</organism>
<dbReference type="Proteomes" id="UP000624183">
    <property type="component" value="Unassembled WGS sequence"/>
</dbReference>
<protein>
    <submittedName>
        <fullName evidence="2">Uncharacterized protein</fullName>
    </submittedName>
</protein>
<keyword evidence="3" id="KW-1185">Reference proteome</keyword>